<dbReference type="RefSeq" id="WP_043465271.1">
    <property type="nucleotide sequence ID" value="NZ_CP134822.1"/>
</dbReference>
<dbReference type="Proteomes" id="UP000028058">
    <property type="component" value="Unassembled WGS sequence"/>
</dbReference>
<keyword evidence="3" id="KW-1185">Reference proteome</keyword>
<gene>
    <name evidence="2" type="ORF">SFRA_019110</name>
</gene>
<accession>A0A3M8EW88</accession>
<comment type="caution">
    <text evidence="2">The sequence shown here is derived from an EMBL/GenBank/DDBJ whole genome shotgun (WGS) entry which is preliminary data.</text>
</comment>
<feature type="region of interest" description="Disordered" evidence="1">
    <location>
        <begin position="1"/>
        <end position="27"/>
    </location>
</feature>
<evidence type="ECO:0000256" key="1">
    <source>
        <dbReference type="SAM" id="MobiDB-lite"/>
    </source>
</evidence>
<reference evidence="2 3" key="1">
    <citation type="journal article" date="2014" name="Genome Announc.">
        <title>Draft Genome Sequence of Streptomyces fradiae ATCC 19609, a Strain Highly Sensitive to Antibiotics.</title>
        <authorList>
            <person name="Bekker O.B."/>
            <person name="Klimina K.M."/>
            <person name="Vatlin A.A."/>
            <person name="Zakharevich N.V."/>
            <person name="Kasianov A.S."/>
            <person name="Danilenko V.N."/>
        </authorList>
    </citation>
    <scope>NUCLEOTIDE SEQUENCE [LARGE SCALE GENOMIC DNA]</scope>
    <source>
        <strain evidence="2 3">ATCC 19609</strain>
    </source>
</reference>
<proteinExistence type="predicted"/>
<dbReference type="OrthoDB" id="4331723at2"/>
<name>A0A3M8EW88_9ACTN</name>
<protein>
    <submittedName>
        <fullName evidence="2">Uncharacterized protein</fullName>
    </submittedName>
</protein>
<feature type="region of interest" description="Disordered" evidence="1">
    <location>
        <begin position="82"/>
        <end position="138"/>
    </location>
</feature>
<evidence type="ECO:0000313" key="3">
    <source>
        <dbReference type="Proteomes" id="UP000028058"/>
    </source>
</evidence>
<evidence type="ECO:0000313" key="2">
    <source>
        <dbReference type="EMBL" id="RKM93935.1"/>
    </source>
</evidence>
<organism evidence="2 3">
    <name type="scientific">Streptomyces xinghaiensis</name>
    <dbReference type="NCBI Taxonomy" id="1038928"/>
    <lineage>
        <taxon>Bacteria</taxon>
        <taxon>Bacillati</taxon>
        <taxon>Actinomycetota</taxon>
        <taxon>Actinomycetes</taxon>
        <taxon>Kitasatosporales</taxon>
        <taxon>Streptomycetaceae</taxon>
        <taxon>Streptomyces</taxon>
    </lineage>
</organism>
<sequence>MTGTDGQGHRGGHGPVAKWRPDPWEEAEDAAQALAEALDGAGLTLPSLGVDQWPVITGRPLVELGRARPDVVTELAELVTRGTRSAIPGRPAERADPLSHPGGSESGEAEHGGPVLLSPDDLLTVEENDMDAGSATEG</sequence>
<dbReference type="EMBL" id="JNAD02000009">
    <property type="protein sequence ID" value="RKM93935.1"/>
    <property type="molecule type" value="Genomic_DNA"/>
</dbReference>
<dbReference type="AlphaFoldDB" id="A0A3M8EW88"/>